<dbReference type="OrthoDB" id="76567at2759"/>
<sequence length="351" mass="38839">MLSRTQMRGLEMNPAFDKNESAKLPALHGSATGTGSAADTSEPLSGTTAIGTTITDIDTVEKLPTVDVPFTTLPDLIAHLDTRKNIVDSVTVGNVTQSRFIVICQALQERGRLFFLAKYKLLIITIPNTPHERLHLLLYDRIVKQISPMGLEDSWVPSGATRFPAGSSSGSTTSLGEGDSGGQPIPEREGRSAWPTLVIEAGFTQSLASLRTKMRFWFATSNHDVKIVILAKAFPQDSTQKRILIEQWQENEATIIRQGATRTRLSAMSPTMMLQPSCIQTIKIVWSIPGVTYEDASIALRRDLNSFNVVRGPLRLEFARLFLRPPTSPGEHDVILPDERLQWYASLIWVE</sequence>
<evidence type="ECO:0000256" key="1">
    <source>
        <dbReference type="SAM" id="MobiDB-lite"/>
    </source>
</evidence>
<name>S3BQZ2_OPHP1</name>
<keyword evidence="2" id="KW-0067">ATP-binding</keyword>
<reference evidence="2 3" key="1">
    <citation type="journal article" date="2013" name="BMC Genomics">
        <title>The genome and transcriptome of the pine saprophyte Ophiostoma piceae, and a comparison with the bark beetle-associated pine pathogen Grosmannia clavigera.</title>
        <authorList>
            <person name="Haridas S."/>
            <person name="Wang Y."/>
            <person name="Lim L."/>
            <person name="Massoumi Alamouti S."/>
            <person name="Jackman S."/>
            <person name="Docking R."/>
            <person name="Robertson G."/>
            <person name="Birol I."/>
            <person name="Bohlmann J."/>
            <person name="Breuil C."/>
        </authorList>
    </citation>
    <scope>NUCLEOTIDE SEQUENCE [LARGE SCALE GENOMIC DNA]</scope>
    <source>
        <strain evidence="2 3">UAMH 11346</strain>
    </source>
</reference>
<dbReference type="EMBL" id="KE148173">
    <property type="protein sequence ID" value="EPE02812.1"/>
    <property type="molecule type" value="Genomic_DNA"/>
</dbReference>
<keyword evidence="3" id="KW-1185">Reference proteome</keyword>
<dbReference type="OMA" id="RRITFEM"/>
<feature type="compositionally biased region" description="Low complexity" evidence="1">
    <location>
        <begin position="166"/>
        <end position="177"/>
    </location>
</feature>
<keyword evidence="2" id="KW-0547">Nucleotide-binding</keyword>
<dbReference type="Proteomes" id="UP000016923">
    <property type="component" value="Unassembled WGS sequence"/>
</dbReference>
<evidence type="ECO:0000313" key="2">
    <source>
        <dbReference type="EMBL" id="EPE02812.1"/>
    </source>
</evidence>
<keyword evidence="2" id="KW-0347">Helicase</keyword>
<dbReference type="VEuPathDB" id="FungiDB:F503_01553"/>
<gene>
    <name evidence="2" type="ORF">F503_01553</name>
</gene>
<dbReference type="HOGENOM" id="CLU_058490_1_0_1"/>
<organism evidence="2 3">
    <name type="scientific">Ophiostoma piceae (strain UAMH 11346)</name>
    <name type="common">Sap stain fungus</name>
    <dbReference type="NCBI Taxonomy" id="1262450"/>
    <lineage>
        <taxon>Eukaryota</taxon>
        <taxon>Fungi</taxon>
        <taxon>Dikarya</taxon>
        <taxon>Ascomycota</taxon>
        <taxon>Pezizomycotina</taxon>
        <taxon>Sordariomycetes</taxon>
        <taxon>Sordariomycetidae</taxon>
        <taxon>Ophiostomatales</taxon>
        <taxon>Ophiostomataceae</taxon>
        <taxon>Ophiostoma</taxon>
    </lineage>
</organism>
<protein>
    <submittedName>
        <fullName evidence="2">Dead deah box dna helicase</fullName>
    </submittedName>
</protein>
<accession>S3BQZ2</accession>
<evidence type="ECO:0000313" key="3">
    <source>
        <dbReference type="Proteomes" id="UP000016923"/>
    </source>
</evidence>
<dbReference type="eggNOG" id="ENOG502T2PH">
    <property type="taxonomic scope" value="Eukaryota"/>
</dbReference>
<dbReference type="AlphaFoldDB" id="S3BQZ2"/>
<keyword evidence="2" id="KW-0378">Hydrolase</keyword>
<proteinExistence type="predicted"/>
<feature type="region of interest" description="Disordered" evidence="1">
    <location>
        <begin position="162"/>
        <end position="187"/>
    </location>
</feature>
<dbReference type="GO" id="GO:0004386">
    <property type="term" value="F:helicase activity"/>
    <property type="evidence" value="ECO:0007669"/>
    <property type="project" value="UniProtKB-KW"/>
</dbReference>